<accession>A0A3T0N5M0</accession>
<dbReference type="OrthoDB" id="9807890at2"/>
<name>A0A3T0N5M0_9RHOB</name>
<dbReference type="GO" id="GO:0016791">
    <property type="term" value="F:phosphatase activity"/>
    <property type="evidence" value="ECO:0007669"/>
    <property type="project" value="TreeGrafter"/>
</dbReference>
<sequence>MIKSWIARLYGQTLDVVPLSPAMRFYAIGDIHGRFDLLTRLLEQLDPAYPVICVGDYIDRGEASAKVLSYLSARPEIRCLMGNHEDMLLDFLDTPERSGSRWLRNGGLQTLASFGVSGVTETSEGDDLTQARDSLNAAMGVDLIAWIRRLPRSHQSGNVFICHAGADPKASLEDQQDQHLLWGHPEFSKTTRRDGNWVLHGHTIVDKAVAQNTRISIDTGAFATGHLTAALIQPGEVLFIST</sequence>
<reference evidence="2 3" key="1">
    <citation type="submission" date="2018-10" db="EMBL/GenBank/DDBJ databases">
        <title>Parasedimentitalea marina sp. nov., a psychrophilic bacterium isolated from deep seawater of the New Britain Trench.</title>
        <authorList>
            <person name="Cao J."/>
        </authorList>
    </citation>
    <scope>NUCLEOTIDE SEQUENCE [LARGE SCALE GENOMIC DNA]</scope>
    <source>
        <strain evidence="2 3">W43</strain>
    </source>
</reference>
<dbReference type="Pfam" id="PF00149">
    <property type="entry name" value="Metallophos"/>
    <property type="match status" value="1"/>
</dbReference>
<evidence type="ECO:0000313" key="3">
    <source>
        <dbReference type="Proteomes" id="UP000283063"/>
    </source>
</evidence>
<keyword evidence="3" id="KW-1185">Reference proteome</keyword>
<gene>
    <name evidence="2" type="ORF">EBB79_16590</name>
</gene>
<dbReference type="GO" id="GO:0005737">
    <property type="term" value="C:cytoplasm"/>
    <property type="evidence" value="ECO:0007669"/>
    <property type="project" value="TreeGrafter"/>
</dbReference>
<dbReference type="Proteomes" id="UP000283063">
    <property type="component" value="Chromosome"/>
</dbReference>
<dbReference type="PANTHER" id="PTHR42850:SF4">
    <property type="entry name" value="ZINC-DEPENDENT ENDOPOLYPHOSPHATASE"/>
    <property type="match status" value="1"/>
</dbReference>
<dbReference type="AlphaFoldDB" id="A0A3T0N5M0"/>
<dbReference type="EMBL" id="CP033219">
    <property type="protein sequence ID" value="AZV79333.1"/>
    <property type="molecule type" value="Genomic_DNA"/>
</dbReference>
<proteinExistence type="predicted"/>
<dbReference type="SUPFAM" id="SSF56300">
    <property type="entry name" value="Metallo-dependent phosphatases"/>
    <property type="match status" value="1"/>
</dbReference>
<dbReference type="PANTHER" id="PTHR42850">
    <property type="entry name" value="METALLOPHOSPHOESTERASE"/>
    <property type="match status" value="1"/>
</dbReference>
<dbReference type="RefSeq" id="WP_127749885.1">
    <property type="nucleotide sequence ID" value="NZ_CP033219.1"/>
</dbReference>
<dbReference type="Gene3D" id="3.60.21.10">
    <property type="match status" value="1"/>
</dbReference>
<dbReference type="GO" id="GO:0008803">
    <property type="term" value="F:bis(5'-nucleosyl)-tetraphosphatase (symmetrical) activity"/>
    <property type="evidence" value="ECO:0007669"/>
    <property type="project" value="TreeGrafter"/>
</dbReference>
<evidence type="ECO:0000313" key="2">
    <source>
        <dbReference type="EMBL" id="AZV79333.1"/>
    </source>
</evidence>
<dbReference type="InterPro" id="IPR050126">
    <property type="entry name" value="Ap4A_hydrolase"/>
</dbReference>
<organism evidence="2 3">
    <name type="scientific">Parasedimentitalea marina</name>
    <dbReference type="NCBI Taxonomy" id="2483033"/>
    <lineage>
        <taxon>Bacteria</taxon>
        <taxon>Pseudomonadati</taxon>
        <taxon>Pseudomonadota</taxon>
        <taxon>Alphaproteobacteria</taxon>
        <taxon>Rhodobacterales</taxon>
        <taxon>Paracoccaceae</taxon>
        <taxon>Parasedimentitalea</taxon>
    </lineage>
</organism>
<dbReference type="InterPro" id="IPR004843">
    <property type="entry name" value="Calcineurin-like_PHP"/>
</dbReference>
<protein>
    <submittedName>
        <fullName evidence="2">Serine/threonine protein phosphatase</fullName>
    </submittedName>
</protein>
<feature type="domain" description="Calcineurin-like phosphoesterase" evidence="1">
    <location>
        <begin position="23"/>
        <end position="204"/>
    </location>
</feature>
<dbReference type="InterPro" id="IPR029052">
    <property type="entry name" value="Metallo-depent_PP-like"/>
</dbReference>
<dbReference type="KEGG" id="sedi:EBB79_16590"/>
<evidence type="ECO:0000259" key="1">
    <source>
        <dbReference type="Pfam" id="PF00149"/>
    </source>
</evidence>
<dbReference type="GO" id="GO:0110154">
    <property type="term" value="P:RNA decapping"/>
    <property type="evidence" value="ECO:0007669"/>
    <property type="project" value="TreeGrafter"/>
</dbReference>